<keyword evidence="1" id="KW-0472">Membrane</keyword>
<evidence type="ECO:0000256" key="1">
    <source>
        <dbReference type="SAM" id="Phobius"/>
    </source>
</evidence>
<feature type="transmembrane region" description="Helical" evidence="1">
    <location>
        <begin position="36"/>
        <end position="56"/>
    </location>
</feature>
<dbReference type="RefSeq" id="WP_181606958.1">
    <property type="nucleotide sequence ID" value="NZ_BAABAM010000001.1"/>
</dbReference>
<evidence type="ECO:0000313" key="2">
    <source>
        <dbReference type="EMBL" id="MBA2888700.1"/>
    </source>
</evidence>
<dbReference type="SUPFAM" id="SSF50969">
    <property type="entry name" value="YVTN repeat-like/Quinoprotein amine dehydrogenase"/>
    <property type="match status" value="1"/>
</dbReference>
<dbReference type="AlphaFoldDB" id="A0A7W0HMF7"/>
<dbReference type="InterPro" id="IPR011044">
    <property type="entry name" value="Quino_amine_DH_bsu"/>
</dbReference>
<reference evidence="2 3" key="1">
    <citation type="submission" date="2020-07" db="EMBL/GenBank/DDBJ databases">
        <title>Genomic Encyclopedia of Type Strains, Phase IV (KMG-IV): sequencing the most valuable type-strain genomes for metagenomic binning, comparative biology and taxonomic classification.</title>
        <authorList>
            <person name="Goeker M."/>
        </authorList>
    </citation>
    <scope>NUCLEOTIDE SEQUENCE [LARGE SCALE GENOMIC DNA]</scope>
    <source>
        <strain evidence="2 3">DSM 45533</strain>
    </source>
</reference>
<organism evidence="2 3">
    <name type="scientific">Nonomuraea soli</name>
    <dbReference type="NCBI Taxonomy" id="1032476"/>
    <lineage>
        <taxon>Bacteria</taxon>
        <taxon>Bacillati</taxon>
        <taxon>Actinomycetota</taxon>
        <taxon>Actinomycetes</taxon>
        <taxon>Streptosporangiales</taxon>
        <taxon>Streptosporangiaceae</taxon>
        <taxon>Nonomuraea</taxon>
    </lineage>
</organism>
<keyword evidence="1" id="KW-0812">Transmembrane</keyword>
<keyword evidence="1" id="KW-1133">Transmembrane helix</keyword>
<protein>
    <recommendedName>
        <fullName evidence="4">WD40 repeat domain-containing protein</fullName>
    </recommendedName>
</protein>
<gene>
    <name evidence="2" type="ORF">HNR30_000035</name>
</gene>
<proteinExistence type="predicted"/>
<comment type="caution">
    <text evidence="2">The sequence shown here is derived from an EMBL/GenBank/DDBJ whole genome shotgun (WGS) entry which is preliminary data.</text>
</comment>
<evidence type="ECO:0000313" key="3">
    <source>
        <dbReference type="Proteomes" id="UP000530928"/>
    </source>
</evidence>
<name>A0A7W0HMF7_9ACTN</name>
<evidence type="ECO:0008006" key="4">
    <source>
        <dbReference type="Google" id="ProtNLM"/>
    </source>
</evidence>
<dbReference type="EMBL" id="JACDUR010000001">
    <property type="protein sequence ID" value="MBA2888700.1"/>
    <property type="molecule type" value="Genomic_DNA"/>
</dbReference>
<dbReference type="Proteomes" id="UP000530928">
    <property type="component" value="Unassembled WGS sequence"/>
</dbReference>
<keyword evidence="3" id="KW-1185">Reference proteome</keyword>
<sequence length="387" mass="41449">MTHLFRDRLEDLAGQAPSGPGDLAERAVRGARRRRAGTLLSALAAVIALSLGAAAVTADRGGDDGVTTGTVSETLPPSGVGPLSHAYYDFCGEKWDMGGNTASFTGRACTQWKVVTRSGQTYRMPEALSVYTEQSAENYMNTGAPVAITPDGLRIAYYDEAAQRFAVRELDSGRIVHGPQTVTRAELVSRGTLLMLSPDGRRMATHDTITDLETGETTAVPKGWTTTKLPNGDLPAVVTSERGPIGLLADGQVRELYRPKHWFQVAGLTPDGTGLIAITGTVPTDQHMTEEGQIPYDTVVTIDTRTGKERSRAAFNGAPPDISPMRTGVLDERRILVADARVGGRERTDPPTLGDRIYTIDRETGEVRAAEVLTYRGWAGDLVAAGL</sequence>
<accession>A0A7W0HMF7</accession>